<keyword evidence="1" id="KW-1133">Transmembrane helix</keyword>
<keyword evidence="3" id="KW-1185">Reference proteome</keyword>
<dbReference type="RefSeq" id="WP_154621621.1">
    <property type="nucleotide sequence ID" value="NZ_JBQKCJ010000002.1"/>
</dbReference>
<gene>
    <name evidence="2" type="ORF">FYJ78_11905</name>
</gene>
<keyword evidence="1" id="KW-0472">Membrane</keyword>
<sequence length="169" mass="18010">MKPTRKRIWIALLTAQSLALFLFEGMIPVPFLAPGAKLGLANLITVLALYILPRWQDALTVLLLRILLASLFGGGPGIMIYSIAGGLLSFAVMALLRRSPRFSLIGVSCAGGFAHNIGQLALAVLITGSPGLFLYLPVLGPCGLVTGFLIGFAASRTLLRLPAFLREQH</sequence>
<organism evidence="2 3">
    <name type="scientific">Selenomonas montiformis</name>
    <dbReference type="NCBI Taxonomy" id="2652285"/>
    <lineage>
        <taxon>Bacteria</taxon>
        <taxon>Bacillati</taxon>
        <taxon>Bacillota</taxon>
        <taxon>Negativicutes</taxon>
        <taxon>Selenomonadales</taxon>
        <taxon>Selenomonadaceae</taxon>
        <taxon>Selenomonas</taxon>
    </lineage>
</organism>
<dbReference type="Proteomes" id="UP000430222">
    <property type="component" value="Unassembled WGS sequence"/>
</dbReference>
<dbReference type="InterPro" id="IPR010898">
    <property type="entry name" value="Hpre_diP_synth_I"/>
</dbReference>
<dbReference type="AlphaFoldDB" id="A0A6I2V0H4"/>
<accession>A0A6I2V0H4</accession>
<proteinExistence type="predicted"/>
<keyword evidence="1" id="KW-0812">Transmembrane</keyword>
<dbReference type="Pfam" id="PF07456">
    <property type="entry name" value="Hpre_diP_synt_I"/>
    <property type="match status" value="1"/>
</dbReference>
<reference evidence="2 3" key="1">
    <citation type="submission" date="2019-08" db="EMBL/GenBank/DDBJ databases">
        <title>In-depth cultivation of the pig gut microbiome towards novel bacterial diversity and tailored functional studies.</title>
        <authorList>
            <person name="Wylensek D."/>
            <person name="Hitch T.C.A."/>
            <person name="Clavel T."/>
        </authorList>
    </citation>
    <scope>NUCLEOTIDE SEQUENCE [LARGE SCALE GENOMIC DNA]</scope>
    <source>
        <strain evidence="3">WCA-380-WT-3B3</strain>
    </source>
</reference>
<dbReference type="EMBL" id="VUNL01000017">
    <property type="protein sequence ID" value="MSV25854.1"/>
    <property type="molecule type" value="Genomic_DNA"/>
</dbReference>
<feature type="transmembrane region" description="Helical" evidence="1">
    <location>
        <begin position="132"/>
        <end position="154"/>
    </location>
</feature>
<feature type="transmembrane region" description="Helical" evidence="1">
    <location>
        <begin position="59"/>
        <end position="92"/>
    </location>
</feature>
<protein>
    <submittedName>
        <fullName evidence="2">Gx transporter family protein</fullName>
    </submittedName>
</protein>
<feature type="transmembrane region" description="Helical" evidence="1">
    <location>
        <begin position="104"/>
        <end position="126"/>
    </location>
</feature>
<dbReference type="Gene3D" id="1.10.1760.20">
    <property type="match status" value="1"/>
</dbReference>
<evidence type="ECO:0000313" key="3">
    <source>
        <dbReference type="Proteomes" id="UP000430222"/>
    </source>
</evidence>
<evidence type="ECO:0000313" key="2">
    <source>
        <dbReference type="EMBL" id="MSV25854.1"/>
    </source>
</evidence>
<name>A0A6I2V0H4_9FIRM</name>
<dbReference type="InterPro" id="IPR014535">
    <property type="entry name" value="Hpre_diP_synt_I"/>
</dbReference>
<comment type="caution">
    <text evidence="2">The sequence shown here is derived from an EMBL/GenBank/DDBJ whole genome shotgun (WGS) entry which is preliminary data.</text>
</comment>
<dbReference type="PIRSF" id="PIRSF027391">
    <property type="entry name" value="Hpre_diP_synt_I"/>
    <property type="match status" value="1"/>
</dbReference>
<evidence type="ECO:0000256" key="1">
    <source>
        <dbReference type="SAM" id="Phobius"/>
    </source>
</evidence>